<dbReference type="Pfam" id="PF02518">
    <property type="entry name" value="HATPase_c"/>
    <property type="match status" value="1"/>
</dbReference>
<feature type="transmembrane region" description="Helical" evidence="7">
    <location>
        <begin position="71"/>
        <end position="102"/>
    </location>
</feature>
<evidence type="ECO:0000313" key="11">
    <source>
        <dbReference type="Proteomes" id="UP000709336"/>
    </source>
</evidence>
<keyword evidence="7" id="KW-0812">Transmembrane</keyword>
<dbReference type="PANTHER" id="PTHR43047">
    <property type="entry name" value="TWO-COMPONENT HISTIDINE PROTEIN KINASE"/>
    <property type="match status" value="1"/>
</dbReference>
<dbReference type="SMART" id="SM00388">
    <property type="entry name" value="HisKA"/>
    <property type="match status" value="1"/>
</dbReference>
<dbReference type="Pfam" id="PF00512">
    <property type="entry name" value="HisKA"/>
    <property type="match status" value="1"/>
</dbReference>
<feature type="transmembrane region" description="Helical" evidence="7">
    <location>
        <begin position="135"/>
        <end position="157"/>
    </location>
</feature>
<dbReference type="InterPro" id="IPR036890">
    <property type="entry name" value="HATPase_C_sf"/>
</dbReference>
<dbReference type="EC" id="2.7.13.3" evidence="2"/>
<feature type="domain" description="Response regulatory" evidence="9">
    <location>
        <begin position="433"/>
        <end position="547"/>
    </location>
</feature>
<dbReference type="SMART" id="SM00387">
    <property type="entry name" value="HATPase_c"/>
    <property type="match status" value="1"/>
</dbReference>
<evidence type="ECO:0000259" key="9">
    <source>
        <dbReference type="PROSITE" id="PS50110"/>
    </source>
</evidence>
<keyword evidence="7" id="KW-0472">Membrane</keyword>
<dbReference type="SUPFAM" id="SSF47384">
    <property type="entry name" value="Homodimeric domain of signal transducing histidine kinase"/>
    <property type="match status" value="1"/>
</dbReference>
<keyword evidence="5" id="KW-0418">Kinase</keyword>
<evidence type="ECO:0000259" key="8">
    <source>
        <dbReference type="PROSITE" id="PS50109"/>
    </source>
</evidence>
<dbReference type="CDD" id="cd00082">
    <property type="entry name" value="HisKA"/>
    <property type="match status" value="1"/>
</dbReference>
<gene>
    <name evidence="10" type="ORF">HCJ96_15620</name>
</gene>
<dbReference type="EMBL" id="JAATNW010000009">
    <property type="protein sequence ID" value="NMH61458.1"/>
    <property type="molecule type" value="Genomic_DNA"/>
</dbReference>
<reference evidence="10 11" key="1">
    <citation type="submission" date="2020-03" db="EMBL/GenBank/DDBJ databases">
        <title>Alteromonas ponticola sp. nov., isolated from seawater.</title>
        <authorList>
            <person name="Yoon J.-H."/>
            <person name="Kim Y.-O."/>
        </authorList>
    </citation>
    <scope>NUCLEOTIDE SEQUENCE [LARGE SCALE GENOMIC DNA]</scope>
    <source>
        <strain evidence="10 11">MYP5</strain>
    </source>
</reference>
<dbReference type="RefSeq" id="WP_169212020.1">
    <property type="nucleotide sequence ID" value="NZ_JAATNW010000009.1"/>
</dbReference>
<dbReference type="InterPro" id="IPR011006">
    <property type="entry name" value="CheY-like_superfamily"/>
</dbReference>
<dbReference type="SUPFAM" id="SSF52172">
    <property type="entry name" value="CheY-like"/>
    <property type="match status" value="1"/>
</dbReference>
<evidence type="ECO:0000256" key="5">
    <source>
        <dbReference type="ARBA" id="ARBA00022777"/>
    </source>
</evidence>
<dbReference type="Gene3D" id="3.30.565.10">
    <property type="entry name" value="Histidine kinase-like ATPase, C-terminal domain"/>
    <property type="match status" value="1"/>
</dbReference>
<keyword evidence="3 6" id="KW-0597">Phosphoprotein</keyword>
<sequence length="547" mass="59738">MPLSAAKAVKLKLRTAGFKILAGFSLVIIIAVSTSLPANPWIAFCFPIVWLILSIMALIKPAYADFAVKTWVLLTTPAAPLLVLANGLLPATLVSIATIFPMMLASGWWRFIPLVSIAFCTFLVPLSAVPYDEAVWIRLSITNIAVAVMVYALIYHLEKALIASLKQTAAISDALTMANQAKQTQSNFLSTMSHEIRTPMNGILGLVESVLNHPISEQQRPKLELIKRSGVSLNRILNDILDLSKMTAGKLAIERLPTNLRQVINDVIATYVDLVASKQVTLSAMVDPALESAHICDPTRVSQILSNLVSNAIKFTDEGSIQIEVKVLKAGEQEQHLRFLITDTGSGMDNEKLSSIFEPYVQANHSDARKFGGTGLGLQITKHLVESMGGSVNVESNKGQGSKFWFDVLFEVAPALTPAESANERESNFLEGNILVVDDNEINRIVVREMLAQYNLNIFFATNGVDAVKAATSDNFQLILMDLNMPLMDGYEATKEIRKLGKDTPIVAFSAAVLAEEVERAIDAGANQHLAKPINQNELAKVLKKYL</sequence>
<comment type="catalytic activity">
    <reaction evidence="1">
        <text>ATP + protein L-histidine = ADP + protein N-phospho-L-histidine.</text>
        <dbReference type="EC" id="2.7.13.3"/>
    </reaction>
</comment>
<feature type="domain" description="Histidine kinase" evidence="8">
    <location>
        <begin position="191"/>
        <end position="412"/>
    </location>
</feature>
<dbReference type="Proteomes" id="UP000709336">
    <property type="component" value="Unassembled WGS sequence"/>
</dbReference>
<evidence type="ECO:0000256" key="1">
    <source>
        <dbReference type="ARBA" id="ARBA00000085"/>
    </source>
</evidence>
<evidence type="ECO:0000256" key="2">
    <source>
        <dbReference type="ARBA" id="ARBA00012438"/>
    </source>
</evidence>
<dbReference type="InterPro" id="IPR005467">
    <property type="entry name" value="His_kinase_dom"/>
</dbReference>
<dbReference type="InterPro" id="IPR001789">
    <property type="entry name" value="Sig_transdc_resp-reg_receiver"/>
</dbReference>
<dbReference type="PRINTS" id="PR00344">
    <property type="entry name" value="BCTRLSENSOR"/>
</dbReference>
<dbReference type="PANTHER" id="PTHR43047:SF64">
    <property type="entry name" value="HISTIDINE KINASE CONTAINING CHEY-HOMOLOGOUS RECEIVER DOMAIN AND PAS DOMAIN-RELATED"/>
    <property type="match status" value="1"/>
</dbReference>
<dbReference type="Gene3D" id="3.40.50.2300">
    <property type="match status" value="1"/>
</dbReference>
<dbReference type="InterPro" id="IPR036097">
    <property type="entry name" value="HisK_dim/P_sf"/>
</dbReference>
<dbReference type="SMART" id="SM00448">
    <property type="entry name" value="REC"/>
    <property type="match status" value="1"/>
</dbReference>
<organism evidence="10 11">
    <name type="scientific">Alteromonas ponticola</name>
    <dbReference type="NCBI Taxonomy" id="2720613"/>
    <lineage>
        <taxon>Bacteria</taxon>
        <taxon>Pseudomonadati</taxon>
        <taxon>Pseudomonadota</taxon>
        <taxon>Gammaproteobacteria</taxon>
        <taxon>Alteromonadales</taxon>
        <taxon>Alteromonadaceae</taxon>
        <taxon>Alteromonas/Salinimonas group</taxon>
        <taxon>Alteromonas</taxon>
    </lineage>
</organism>
<dbReference type="Gene3D" id="1.10.287.130">
    <property type="match status" value="1"/>
</dbReference>
<accession>A0ABX1R4V6</accession>
<evidence type="ECO:0000256" key="7">
    <source>
        <dbReference type="SAM" id="Phobius"/>
    </source>
</evidence>
<feature type="transmembrane region" description="Helical" evidence="7">
    <location>
        <begin position="16"/>
        <end position="35"/>
    </location>
</feature>
<dbReference type="PROSITE" id="PS50109">
    <property type="entry name" value="HIS_KIN"/>
    <property type="match status" value="1"/>
</dbReference>
<keyword evidence="4" id="KW-0808">Transferase</keyword>
<keyword evidence="7" id="KW-1133">Transmembrane helix</keyword>
<dbReference type="InterPro" id="IPR004358">
    <property type="entry name" value="Sig_transdc_His_kin-like_C"/>
</dbReference>
<comment type="caution">
    <text evidence="10">The sequence shown here is derived from an EMBL/GenBank/DDBJ whole genome shotgun (WGS) entry which is preliminary data.</text>
</comment>
<name>A0ABX1R4V6_9ALTE</name>
<dbReference type="InterPro" id="IPR003594">
    <property type="entry name" value="HATPase_dom"/>
</dbReference>
<evidence type="ECO:0000256" key="6">
    <source>
        <dbReference type="PROSITE-ProRule" id="PRU00169"/>
    </source>
</evidence>
<dbReference type="InterPro" id="IPR003661">
    <property type="entry name" value="HisK_dim/P_dom"/>
</dbReference>
<evidence type="ECO:0000313" key="10">
    <source>
        <dbReference type="EMBL" id="NMH61458.1"/>
    </source>
</evidence>
<proteinExistence type="predicted"/>
<protein>
    <recommendedName>
        <fullName evidence="2">histidine kinase</fullName>
        <ecNumber evidence="2">2.7.13.3</ecNumber>
    </recommendedName>
</protein>
<dbReference type="CDD" id="cd17546">
    <property type="entry name" value="REC_hyHK_CKI1_RcsC-like"/>
    <property type="match status" value="1"/>
</dbReference>
<dbReference type="Pfam" id="PF00072">
    <property type="entry name" value="Response_reg"/>
    <property type="match status" value="1"/>
</dbReference>
<dbReference type="CDD" id="cd16922">
    <property type="entry name" value="HATPase_EvgS-ArcB-TorS-like"/>
    <property type="match status" value="1"/>
</dbReference>
<evidence type="ECO:0000256" key="3">
    <source>
        <dbReference type="ARBA" id="ARBA00022553"/>
    </source>
</evidence>
<feature type="transmembrane region" description="Helical" evidence="7">
    <location>
        <begin position="41"/>
        <end position="59"/>
    </location>
</feature>
<dbReference type="PROSITE" id="PS50110">
    <property type="entry name" value="RESPONSE_REGULATORY"/>
    <property type="match status" value="1"/>
</dbReference>
<feature type="modified residue" description="4-aspartylphosphate" evidence="6">
    <location>
        <position position="482"/>
    </location>
</feature>
<evidence type="ECO:0000256" key="4">
    <source>
        <dbReference type="ARBA" id="ARBA00022679"/>
    </source>
</evidence>
<keyword evidence="11" id="KW-1185">Reference proteome</keyword>
<dbReference type="SUPFAM" id="SSF55874">
    <property type="entry name" value="ATPase domain of HSP90 chaperone/DNA topoisomerase II/histidine kinase"/>
    <property type="match status" value="1"/>
</dbReference>
<feature type="transmembrane region" description="Helical" evidence="7">
    <location>
        <begin position="108"/>
        <end position="128"/>
    </location>
</feature>